<keyword evidence="2" id="KW-0813">Transport</keyword>
<evidence type="ECO:0000256" key="5">
    <source>
        <dbReference type="ARBA" id="ARBA00022692"/>
    </source>
</evidence>
<name>A0A845MJY6_9PROT</name>
<feature type="transmembrane region" description="Helical" evidence="8">
    <location>
        <begin position="21"/>
        <end position="43"/>
    </location>
</feature>
<keyword evidence="10" id="KW-1185">Reference proteome</keyword>
<keyword evidence="3" id="KW-1003">Cell membrane</keyword>
<feature type="transmembrane region" description="Helical" evidence="8">
    <location>
        <begin position="104"/>
        <end position="123"/>
    </location>
</feature>
<dbReference type="InterPro" id="IPR001851">
    <property type="entry name" value="ABC_transp_permease"/>
</dbReference>
<feature type="transmembrane region" description="Helical" evidence="8">
    <location>
        <begin position="305"/>
        <end position="321"/>
    </location>
</feature>
<evidence type="ECO:0000256" key="6">
    <source>
        <dbReference type="ARBA" id="ARBA00022989"/>
    </source>
</evidence>
<dbReference type="Proteomes" id="UP000445696">
    <property type="component" value="Unassembled WGS sequence"/>
</dbReference>
<evidence type="ECO:0000256" key="8">
    <source>
        <dbReference type="SAM" id="Phobius"/>
    </source>
</evidence>
<keyword evidence="4" id="KW-0997">Cell inner membrane</keyword>
<dbReference type="CDD" id="cd06579">
    <property type="entry name" value="TM_PBP1_transp_AraH_like"/>
    <property type="match status" value="1"/>
</dbReference>
<feature type="transmembrane region" description="Helical" evidence="8">
    <location>
        <begin position="81"/>
        <end position="98"/>
    </location>
</feature>
<dbReference type="Pfam" id="PF02653">
    <property type="entry name" value="BPD_transp_2"/>
    <property type="match status" value="1"/>
</dbReference>
<evidence type="ECO:0000256" key="7">
    <source>
        <dbReference type="ARBA" id="ARBA00023136"/>
    </source>
</evidence>
<sequence>MSTIAPQAASFSSRIPFEPAVFGPVAILLIMFAGYSIASPHFLTVENITNVLVQSAPLIILAVGQTFVLLIGGLDLSQGSIVSVVSVVTASTMMAFGIEIGAFVGIGSGILIGVANGLLVGWARIQSFIVTLGMLYMAAGLAMVISDGSSIFGLPRPDVDLFFWFGGGRLGPIPVPLLIAVLTVGIAHYVLQYRPLGRYIYAVGSNERVAHVSGIKVERIKMTVFIFSGSLAAMGGFLLSGRVISGQPLLGAGDLLLQSIGAVIIGGTSIFGGSGGVLRSLLGVLVIAFMINGLNLLAISTFTQQVIVGAIIVASAWLNAIHRRN</sequence>
<dbReference type="PANTHER" id="PTHR32196:SF21">
    <property type="entry name" value="ABC TRANSPORTER PERMEASE PROTEIN YPHD-RELATED"/>
    <property type="match status" value="1"/>
</dbReference>
<comment type="subcellular location">
    <subcellularLocation>
        <location evidence="1">Cell membrane</location>
        <topology evidence="1">Multi-pass membrane protein</topology>
    </subcellularLocation>
</comment>
<accession>A0A845MJY6</accession>
<dbReference type="PANTHER" id="PTHR32196">
    <property type="entry name" value="ABC TRANSPORTER PERMEASE PROTEIN YPHD-RELATED-RELATED"/>
    <property type="match status" value="1"/>
</dbReference>
<reference evidence="9 10" key="1">
    <citation type="journal article" date="2014" name="Int. J. Syst. Evol. Microbiol.">
        <title>Sneathiella chungangensis sp. nov., isolated from a marine sand, and emended description of the genus Sneathiella.</title>
        <authorList>
            <person name="Siamphan C."/>
            <person name="Kim H."/>
            <person name="Lee J.S."/>
            <person name="Kim W."/>
        </authorList>
    </citation>
    <scope>NUCLEOTIDE SEQUENCE [LARGE SCALE GENOMIC DNA]</scope>
    <source>
        <strain evidence="9 10">KCTC 32476</strain>
    </source>
</reference>
<evidence type="ECO:0000313" key="9">
    <source>
        <dbReference type="EMBL" id="MZR23922.1"/>
    </source>
</evidence>
<evidence type="ECO:0000256" key="2">
    <source>
        <dbReference type="ARBA" id="ARBA00022448"/>
    </source>
</evidence>
<feature type="transmembrane region" description="Helical" evidence="8">
    <location>
        <begin position="256"/>
        <end position="274"/>
    </location>
</feature>
<comment type="caution">
    <text evidence="9">The sequence shown here is derived from an EMBL/GenBank/DDBJ whole genome shotgun (WGS) entry which is preliminary data.</text>
</comment>
<evidence type="ECO:0000256" key="3">
    <source>
        <dbReference type="ARBA" id="ARBA00022475"/>
    </source>
</evidence>
<evidence type="ECO:0000256" key="4">
    <source>
        <dbReference type="ARBA" id="ARBA00022519"/>
    </source>
</evidence>
<gene>
    <name evidence="9" type="ORF">GQF03_16425</name>
</gene>
<proteinExistence type="predicted"/>
<feature type="transmembrane region" description="Helical" evidence="8">
    <location>
        <begin position="173"/>
        <end position="191"/>
    </location>
</feature>
<feature type="transmembrane region" description="Helical" evidence="8">
    <location>
        <begin position="224"/>
        <end position="244"/>
    </location>
</feature>
<dbReference type="RefSeq" id="WP_161340358.1">
    <property type="nucleotide sequence ID" value="NZ_JBHSDG010000003.1"/>
</dbReference>
<keyword evidence="5 8" id="KW-0812">Transmembrane</keyword>
<evidence type="ECO:0000256" key="1">
    <source>
        <dbReference type="ARBA" id="ARBA00004651"/>
    </source>
</evidence>
<keyword evidence="7 8" id="KW-0472">Membrane</keyword>
<feature type="transmembrane region" description="Helical" evidence="8">
    <location>
        <begin position="135"/>
        <end position="153"/>
    </location>
</feature>
<dbReference type="GO" id="GO:0022857">
    <property type="term" value="F:transmembrane transporter activity"/>
    <property type="evidence" value="ECO:0007669"/>
    <property type="project" value="InterPro"/>
</dbReference>
<dbReference type="GO" id="GO:0005886">
    <property type="term" value="C:plasma membrane"/>
    <property type="evidence" value="ECO:0007669"/>
    <property type="project" value="UniProtKB-SubCell"/>
</dbReference>
<evidence type="ECO:0000313" key="10">
    <source>
        <dbReference type="Proteomes" id="UP000445696"/>
    </source>
</evidence>
<dbReference type="AlphaFoldDB" id="A0A845MJY6"/>
<protein>
    <submittedName>
        <fullName evidence="9">Ribose ABC transporter permease</fullName>
    </submittedName>
</protein>
<dbReference type="EMBL" id="WTVA01000015">
    <property type="protein sequence ID" value="MZR23922.1"/>
    <property type="molecule type" value="Genomic_DNA"/>
</dbReference>
<keyword evidence="6 8" id="KW-1133">Transmembrane helix</keyword>
<dbReference type="OrthoDB" id="6384190at2"/>
<feature type="transmembrane region" description="Helical" evidence="8">
    <location>
        <begin position="55"/>
        <end position="74"/>
    </location>
</feature>
<feature type="transmembrane region" description="Helical" evidence="8">
    <location>
        <begin position="281"/>
        <end position="299"/>
    </location>
</feature>
<organism evidence="9 10">
    <name type="scientific">Sneathiella chungangensis</name>
    <dbReference type="NCBI Taxonomy" id="1418234"/>
    <lineage>
        <taxon>Bacteria</taxon>
        <taxon>Pseudomonadati</taxon>
        <taxon>Pseudomonadota</taxon>
        <taxon>Alphaproteobacteria</taxon>
        <taxon>Sneathiellales</taxon>
        <taxon>Sneathiellaceae</taxon>
        <taxon>Sneathiella</taxon>
    </lineage>
</organism>